<dbReference type="Gramene" id="Bra012068.1">
    <property type="protein sequence ID" value="Bra012068.1-P"/>
    <property type="gene ID" value="Bra012068"/>
</dbReference>
<keyword evidence="3" id="KW-1185">Reference proteome</keyword>
<dbReference type="HOGENOM" id="CLU_1498360_0_0_1"/>
<proteinExistence type="predicted"/>
<dbReference type="PANTHER" id="PTHR33400:SF12">
    <property type="entry name" value="ZINC FINGER CCCH DOMAIN-CONTAINING PROTEIN 45-RELATED"/>
    <property type="match status" value="1"/>
</dbReference>
<accession>M4D6F9</accession>
<sequence length="180" mass="19563">MFKTEDYPAKVGAQTCRKSKASKDPHHGTVYSTSTRPPNITLITWKLPPKFILNEHLLVASGEESTETGSENLRIAKVLEAFYPHRSLIHSRPFISPTAVQVDDTNTPTIRVTPIEDDEDQPALQSSIAPPSVFGLGPDLSLTALSALLNTKEQGSLVDAGLLVKVLTDPTIINNLECCC</sequence>
<evidence type="ECO:0000313" key="2">
    <source>
        <dbReference type="EnsemblPlants" id="Bra012068.1-P"/>
    </source>
</evidence>
<dbReference type="InParanoid" id="M4D6F9"/>
<reference evidence="2 3" key="2">
    <citation type="journal article" date="2018" name="Hortic Res">
        <title>Improved Brassica rapa reference genome by single-molecule sequencing and chromosome conformation capture technologies.</title>
        <authorList>
            <person name="Zhang L."/>
            <person name="Cai X."/>
            <person name="Wu J."/>
            <person name="Liu M."/>
            <person name="Grob S."/>
            <person name="Cheng F."/>
            <person name="Liang J."/>
            <person name="Cai C."/>
            <person name="Liu Z."/>
            <person name="Liu B."/>
            <person name="Wang F."/>
            <person name="Li S."/>
            <person name="Liu F."/>
            <person name="Li X."/>
            <person name="Cheng L."/>
            <person name="Yang W."/>
            <person name="Li M.H."/>
            <person name="Grossniklaus U."/>
            <person name="Zheng H."/>
            <person name="Wang X."/>
        </authorList>
    </citation>
    <scope>NUCLEOTIDE SEQUENCE [LARGE SCALE GENOMIC DNA]</scope>
    <source>
        <strain evidence="2 3">cv. Chiifu-401-42</strain>
    </source>
</reference>
<organism evidence="2 3">
    <name type="scientific">Brassica campestris</name>
    <name type="common">Field mustard</name>
    <dbReference type="NCBI Taxonomy" id="3711"/>
    <lineage>
        <taxon>Eukaryota</taxon>
        <taxon>Viridiplantae</taxon>
        <taxon>Streptophyta</taxon>
        <taxon>Embryophyta</taxon>
        <taxon>Tracheophyta</taxon>
        <taxon>Spermatophyta</taxon>
        <taxon>Magnoliopsida</taxon>
        <taxon>eudicotyledons</taxon>
        <taxon>Gunneridae</taxon>
        <taxon>Pentapetalae</taxon>
        <taxon>rosids</taxon>
        <taxon>malvids</taxon>
        <taxon>Brassicales</taxon>
        <taxon>Brassicaceae</taxon>
        <taxon>Brassiceae</taxon>
        <taxon>Brassica</taxon>
    </lineage>
</organism>
<reference evidence="2 3" key="1">
    <citation type="journal article" date="2011" name="Nat. Genet.">
        <title>The genome of the mesopolyploid crop species Brassica rapa.</title>
        <authorList>
            <consortium name="Brassica rapa Genome Sequencing Project Consortium"/>
            <person name="Wang X."/>
            <person name="Wang H."/>
            <person name="Wang J."/>
            <person name="Sun R."/>
            <person name="Wu J."/>
            <person name="Liu S."/>
            <person name="Bai Y."/>
            <person name="Mun J.H."/>
            <person name="Bancroft I."/>
            <person name="Cheng F."/>
            <person name="Huang S."/>
            <person name="Li X."/>
            <person name="Hua W."/>
            <person name="Wang J."/>
            <person name="Wang X."/>
            <person name="Freeling M."/>
            <person name="Pires J.C."/>
            <person name="Paterson A.H."/>
            <person name="Chalhoub B."/>
            <person name="Wang B."/>
            <person name="Hayward A."/>
            <person name="Sharpe A.G."/>
            <person name="Park B.S."/>
            <person name="Weisshaar B."/>
            <person name="Liu B."/>
            <person name="Li B."/>
            <person name="Liu B."/>
            <person name="Tong C."/>
            <person name="Song C."/>
            <person name="Duran C."/>
            <person name="Peng C."/>
            <person name="Geng C."/>
            <person name="Koh C."/>
            <person name="Lin C."/>
            <person name="Edwards D."/>
            <person name="Mu D."/>
            <person name="Shen D."/>
            <person name="Soumpourou E."/>
            <person name="Li F."/>
            <person name="Fraser F."/>
            <person name="Conant G."/>
            <person name="Lassalle G."/>
            <person name="King G.J."/>
            <person name="Bonnema G."/>
            <person name="Tang H."/>
            <person name="Wang H."/>
            <person name="Belcram H."/>
            <person name="Zhou H."/>
            <person name="Hirakawa H."/>
            <person name="Abe H."/>
            <person name="Guo H."/>
            <person name="Wang H."/>
            <person name="Jin H."/>
            <person name="Parkin I.A."/>
            <person name="Batley J."/>
            <person name="Kim J.S."/>
            <person name="Just J."/>
            <person name="Li J."/>
            <person name="Xu J."/>
            <person name="Deng J."/>
            <person name="Kim J.A."/>
            <person name="Li J."/>
            <person name="Yu J."/>
            <person name="Meng J."/>
            <person name="Wang J."/>
            <person name="Min J."/>
            <person name="Poulain J."/>
            <person name="Wang J."/>
            <person name="Hatakeyama K."/>
            <person name="Wu K."/>
            <person name="Wang L."/>
            <person name="Fang L."/>
            <person name="Trick M."/>
            <person name="Links M.G."/>
            <person name="Zhao M."/>
            <person name="Jin M."/>
            <person name="Ramchiary N."/>
            <person name="Drou N."/>
            <person name="Berkman P.J."/>
            <person name="Cai Q."/>
            <person name="Huang Q."/>
            <person name="Li R."/>
            <person name="Tabata S."/>
            <person name="Cheng S."/>
            <person name="Zhang S."/>
            <person name="Zhang S."/>
            <person name="Huang S."/>
            <person name="Sato S."/>
            <person name="Sun S."/>
            <person name="Kwon S.J."/>
            <person name="Choi S.R."/>
            <person name="Lee T.H."/>
            <person name="Fan W."/>
            <person name="Zhao X."/>
            <person name="Tan X."/>
            <person name="Xu X."/>
            <person name="Wang Y."/>
            <person name="Qiu Y."/>
            <person name="Yin Y."/>
            <person name="Li Y."/>
            <person name="Du Y."/>
            <person name="Liao Y."/>
            <person name="Lim Y."/>
            <person name="Narusaka Y."/>
            <person name="Wang Y."/>
            <person name="Wang Z."/>
            <person name="Li Z."/>
            <person name="Wang Z."/>
            <person name="Xiong Z."/>
            <person name="Zhang Z."/>
        </authorList>
    </citation>
    <scope>NUCLEOTIDE SEQUENCE [LARGE SCALE GENOMIC DNA]</scope>
    <source>
        <strain evidence="2 3">cv. Chiifu-401-42</strain>
    </source>
</reference>
<dbReference type="Proteomes" id="UP000011750">
    <property type="component" value="Chromosome A07"/>
</dbReference>
<keyword evidence="1" id="KW-0238">DNA-binding</keyword>
<dbReference type="AlphaFoldDB" id="M4D6F9"/>
<dbReference type="PANTHER" id="PTHR33400">
    <property type="entry name" value="ZINC FINGER CCCH DOMAIN-CONTAINING PROTEIN 6-RELATED"/>
    <property type="match status" value="1"/>
</dbReference>
<reference evidence="2" key="3">
    <citation type="submission" date="2023-03" db="UniProtKB">
        <authorList>
            <consortium name="EnsemblPlants"/>
        </authorList>
    </citation>
    <scope>IDENTIFICATION</scope>
    <source>
        <strain evidence="2">cv. Chiifu-401-42</strain>
    </source>
</reference>
<protein>
    <submittedName>
        <fullName evidence="2">Uncharacterized protein</fullName>
    </submittedName>
</protein>
<dbReference type="EnsemblPlants" id="Bra012068.1">
    <property type="protein sequence ID" value="Bra012068.1-P"/>
    <property type="gene ID" value="Bra012068"/>
</dbReference>
<name>M4D6F9_BRACM</name>
<evidence type="ECO:0000313" key="3">
    <source>
        <dbReference type="Proteomes" id="UP000011750"/>
    </source>
</evidence>
<dbReference type="GO" id="GO:0003677">
    <property type="term" value="F:DNA binding"/>
    <property type="evidence" value="ECO:0007669"/>
    <property type="project" value="UniProtKB-KW"/>
</dbReference>
<dbReference type="STRING" id="51351.M4D6F9"/>
<evidence type="ECO:0000256" key="1">
    <source>
        <dbReference type="ARBA" id="ARBA00023125"/>
    </source>
</evidence>